<protein>
    <recommendedName>
        <fullName evidence="4">O-methyltransferase C-terminal domain-containing protein</fullName>
    </recommendedName>
</protein>
<dbReference type="PANTHER" id="PTHR43712:SF2">
    <property type="entry name" value="O-METHYLTRANSFERASE CICE"/>
    <property type="match status" value="1"/>
</dbReference>
<evidence type="ECO:0000259" key="4">
    <source>
        <dbReference type="Pfam" id="PF00891"/>
    </source>
</evidence>
<dbReference type="GO" id="GO:0008171">
    <property type="term" value="F:O-methyltransferase activity"/>
    <property type="evidence" value="ECO:0007669"/>
    <property type="project" value="InterPro"/>
</dbReference>
<evidence type="ECO:0000256" key="3">
    <source>
        <dbReference type="ARBA" id="ARBA00022691"/>
    </source>
</evidence>
<feature type="non-terminal residue" evidence="5">
    <location>
        <position position="1"/>
    </location>
</feature>
<dbReference type="InParanoid" id="A0A2N3MZB0"/>
<evidence type="ECO:0000256" key="1">
    <source>
        <dbReference type="ARBA" id="ARBA00022603"/>
    </source>
</evidence>
<dbReference type="InterPro" id="IPR016461">
    <property type="entry name" value="COMT-like"/>
</dbReference>
<reference evidence="5 6" key="1">
    <citation type="journal article" date="2017" name="G3 (Bethesda)">
        <title>First Draft Genome Sequence of the Pathogenic Fungus Lomentospora prolificans (Formerly Scedosporium prolificans).</title>
        <authorList>
            <person name="Luo R."/>
            <person name="Zimin A."/>
            <person name="Workman R."/>
            <person name="Fan Y."/>
            <person name="Pertea G."/>
            <person name="Grossman N."/>
            <person name="Wear M.P."/>
            <person name="Jia B."/>
            <person name="Miller H."/>
            <person name="Casadevall A."/>
            <person name="Timp W."/>
            <person name="Zhang S.X."/>
            <person name="Salzberg S.L."/>
        </authorList>
    </citation>
    <scope>NUCLEOTIDE SEQUENCE [LARGE SCALE GENOMIC DNA]</scope>
    <source>
        <strain evidence="5 6">JHH-5317</strain>
    </source>
</reference>
<dbReference type="OrthoDB" id="1535081at2759"/>
<keyword evidence="1" id="KW-0489">Methyltransferase</keyword>
<proteinExistence type="predicted"/>
<keyword evidence="3" id="KW-0949">S-adenosyl-L-methionine</keyword>
<dbReference type="InterPro" id="IPR029063">
    <property type="entry name" value="SAM-dependent_MTases_sf"/>
</dbReference>
<name>A0A2N3MZB0_9PEZI</name>
<sequence>SLLCTMPADVSAALAEAKALVAALEAHDGSQSEHFKLLKQVDKVRASIEQPYDIGLRWLENMSTAAALYVLLRIHAFQKIPTEGSISAEQLAKESNVDVSVITRAMRILVANGIGAETGPDEYTSNALAQVFQPLALGSFICVCVDFMKTWGALPDYVKSHAPEDLYDIKKSPFAFAAGHEGKTYYQVLDIDPEQRNWWNHTLQNMESNFPILDMFPFPSLKEQVEADPERPFIVDVGGGRGQALRAIKDHCGGSFGAKLILQDLPIVLDTLKPEDIPDIEAMPYDIFTPQPVKNAHVYFMRRLLHDFYNPVCVDILKNTASAMGPDSRLIVSDMLVPERVEVGGAMDLYWLDFSLLTISGKERTMNEFKDIFAQAGLELVKVYESAVGRTIMLETRLKRD</sequence>
<dbReference type="InterPro" id="IPR001077">
    <property type="entry name" value="COMT_C"/>
</dbReference>
<dbReference type="SUPFAM" id="SSF53335">
    <property type="entry name" value="S-adenosyl-L-methionine-dependent methyltransferases"/>
    <property type="match status" value="1"/>
</dbReference>
<dbReference type="VEuPathDB" id="FungiDB:jhhlp_008887"/>
<dbReference type="Gene3D" id="1.10.10.10">
    <property type="entry name" value="Winged helix-like DNA-binding domain superfamily/Winged helix DNA-binding domain"/>
    <property type="match status" value="1"/>
</dbReference>
<dbReference type="SUPFAM" id="SSF46785">
    <property type="entry name" value="Winged helix' DNA-binding domain"/>
    <property type="match status" value="1"/>
</dbReference>
<organism evidence="5 6">
    <name type="scientific">Lomentospora prolificans</name>
    <dbReference type="NCBI Taxonomy" id="41688"/>
    <lineage>
        <taxon>Eukaryota</taxon>
        <taxon>Fungi</taxon>
        <taxon>Dikarya</taxon>
        <taxon>Ascomycota</taxon>
        <taxon>Pezizomycotina</taxon>
        <taxon>Sordariomycetes</taxon>
        <taxon>Hypocreomycetidae</taxon>
        <taxon>Microascales</taxon>
        <taxon>Microascaceae</taxon>
        <taxon>Lomentospora</taxon>
    </lineage>
</organism>
<dbReference type="GO" id="GO:0032259">
    <property type="term" value="P:methylation"/>
    <property type="evidence" value="ECO:0007669"/>
    <property type="project" value="UniProtKB-KW"/>
</dbReference>
<dbReference type="InterPro" id="IPR036388">
    <property type="entry name" value="WH-like_DNA-bd_sf"/>
</dbReference>
<evidence type="ECO:0000313" key="5">
    <source>
        <dbReference type="EMBL" id="PKS05509.1"/>
    </source>
</evidence>
<gene>
    <name evidence="5" type="ORF">jhhlp_008887</name>
</gene>
<dbReference type="Gene3D" id="3.40.50.150">
    <property type="entry name" value="Vaccinia Virus protein VP39"/>
    <property type="match status" value="1"/>
</dbReference>
<accession>A0A2N3MZB0</accession>
<dbReference type="EMBL" id="NLAX01001623">
    <property type="protein sequence ID" value="PKS05509.1"/>
    <property type="molecule type" value="Genomic_DNA"/>
</dbReference>
<dbReference type="InterPro" id="IPR036390">
    <property type="entry name" value="WH_DNA-bd_sf"/>
</dbReference>
<evidence type="ECO:0000313" key="6">
    <source>
        <dbReference type="Proteomes" id="UP000233524"/>
    </source>
</evidence>
<dbReference type="PANTHER" id="PTHR43712">
    <property type="entry name" value="PUTATIVE (AFU_ORTHOLOGUE AFUA_4G14580)-RELATED"/>
    <property type="match status" value="1"/>
</dbReference>
<dbReference type="Proteomes" id="UP000233524">
    <property type="component" value="Unassembled WGS sequence"/>
</dbReference>
<keyword evidence="6" id="KW-1185">Reference proteome</keyword>
<keyword evidence="2" id="KW-0808">Transferase</keyword>
<dbReference type="Pfam" id="PF00891">
    <property type="entry name" value="Methyltransf_2"/>
    <property type="match status" value="1"/>
</dbReference>
<dbReference type="PROSITE" id="PS51683">
    <property type="entry name" value="SAM_OMT_II"/>
    <property type="match status" value="1"/>
</dbReference>
<comment type="caution">
    <text evidence="5">The sequence shown here is derived from an EMBL/GenBank/DDBJ whole genome shotgun (WGS) entry which is preliminary data.</text>
</comment>
<feature type="domain" description="O-methyltransferase C-terminal" evidence="4">
    <location>
        <begin position="233"/>
        <end position="378"/>
    </location>
</feature>
<evidence type="ECO:0000256" key="2">
    <source>
        <dbReference type="ARBA" id="ARBA00022679"/>
    </source>
</evidence>
<dbReference type="AlphaFoldDB" id="A0A2N3MZB0"/>